<feature type="compositionally biased region" description="Low complexity" evidence="1">
    <location>
        <begin position="80"/>
        <end position="106"/>
    </location>
</feature>
<organism evidence="2 3">
    <name type="scientific">Portunus trituberculatus</name>
    <name type="common">Swimming crab</name>
    <name type="synonym">Neptunus trituberculatus</name>
    <dbReference type="NCBI Taxonomy" id="210409"/>
    <lineage>
        <taxon>Eukaryota</taxon>
        <taxon>Metazoa</taxon>
        <taxon>Ecdysozoa</taxon>
        <taxon>Arthropoda</taxon>
        <taxon>Crustacea</taxon>
        <taxon>Multicrustacea</taxon>
        <taxon>Malacostraca</taxon>
        <taxon>Eumalacostraca</taxon>
        <taxon>Eucarida</taxon>
        <taxon>Decapoda</taxon>
        <taxon>Pleocyemata</taxon>
        <taxon>Brachyura</taxon>
        <taxon>Eubrachyura</taxon>
        <taxon>Portunoidea</taxon>
        <taxon>Portunidae</taxon>
        <taxon>Portuninae</taxon>
        <taxon>Portunus</taxon>
    </lineage>
</organism>
<gene>
    <name evidence="2" type="ORF">E2C01_012961</name>
</gene>
<evidence type="ECO:0000313" key="2">
    <source>
        <dbReference type="EMBL" id="MPC20031.1"/>
    </source>
</evidence>
<feature type="region of interest" description="Disordered" evidence="1">
    <location>
        <begin position="61"/>
        <end position="106"/>
    </location>
</feature>
<keyword evidence="3" id="KW-1185">Reference proteome</keyword>
<name>A0A5B7DF22_PORTR</name>
<protein>
    <submittedName>
        <fullName evidence="2">Uncharacterized protein</fullName>
    </submittedName>
</protein>
<dbReference type="EMBL" id="VSRR010000826">
    <property type="protein sequence ID" value="MPC20031.1"/>
    <property type="molecule type" value="Genomic_DNA"/>
</dbReference>
<evidence type="ECO:0000256" key="1">
    <source>
        <dbReference type="SAM" id="MobiDB-lite"/>
    </source>
</evidence>
<comment type="caution">
    <text evidence="2">The sequence shown here is derived from an EMBL/GenBank/DDBJ whole genome shotgun (WGS) entry which is preliminary data.</text>
</comment>
<accession>A0A5B7DF22</accession>
<evidence type="ECO:0000313" key="3">
    <source>
        <dbReference type="Proteomes" id="UP000324222"/>
    </source>
</evidence>
<dbReference type="Proteomes" id="UP000324222">
    <property type="component" value="Unassembled WGS sequence"/>
</dbReference>
<reference evidence="2 3" key="1">
    <citation type="submission" date="2019-05" db="EMBL/GenBank/DDBJ databases">
        <title>Another draft genome of Portunus trituberculatus and its Hox gene families provides insights of decapod evolution.</title>
        <authorList>
            <person name="Jeong J.-H."/>
            <person name="Song I."/>
            <person name="Kim S."/>
            <person name="Choi T."/>
            <person name="Kim D."/>
            <person name="Ryu S."/>
            <person name="Kim W."/>
        </authorList>
    </citation>
    <scope>NUCLEOTIDE SEQUENCE [LARGE SCALE GENOMIC DNA]</scope>
    <source>
        <tissue evidence="2">Muscle</tissue>
    </source>
</reference>
<sequence>MWRERVMWSQHPPRATPRAAGSATALSHHQYTTNSLSCGLCPHHGPSRTMFSSVMSLHNGGLGGGGSGGRELPAHKLQQHLPPFSSSLPSRPTTPTHRSFTGDGAT</sequence>
<proteinExistence type="predicted"/>
<dbReference type="AlphaFoldDB" id="A0A5B7DF22"/>
<feature type="region of interest" description="Disordered" evidence="1">
    <location>
        <begin position="1"/>
        <end position="27"/>
    </location>
</feature>